<evidence type="ECO:0000313" key="2">
    <source>
        <dbReference type="Proteomes" id="UP000664032"/>
    </source>
</evidence>
<accession>A0ACB8GPM6</accession>
<name>A0ACB8GPM6_PSICU</name>
<sequence>MIVLSLSTQRTLTPVEALAAANAIPEAIVSYKLSRLEDNKNDGEITFGALDPAKFDSSAMVTVPNVDQDGFWTADVGSVTVNGADTGLTGRTAILDTGTTLMIVPPSDAATIHSGIKGAKSDNQGGFTVPCTLTDKVALQFGGQTFEIDPRDIAFAPINPNDQNGDCVSGIAVGNVGGPTEWLVGDVFLKNVYFSTDATKNTITLAKLA</sequence>
<organism evidence="1 2">
    <name type="scientific">Psilocybe cubensis</name>
    <name type="common">Psychedelic mushroom</name>
    <name type="synonym">Stropharia cubensis</name>
    <dbReference type="NCBI Taxonomy" id="181762"/>
    <lineage>
        <taxon>Eukaryota</taxon>
        <taxon>Fungi</taxon>
        <taxon>Dikarya</taxon>
        <taxon>Basidiomycota</taxon>
        <taxon>Agaricomycotina</taxon>
        <taxon>Agaricomycetes</taxon>
        <taxon>Agaricomycetidae</taxon>
        <taxon>Agaricales</taxon>
        <taxon>Agaricineae</taxon>
        <taxon>Strophariaceae</taxon>
        <taxon>Psilocybe</taxon>
    </lineage>
</organism>
<proteinExistence type="predicted"/>
<gene>
    <name evidence="1" type="ORF">JR316_0010876</name>
</gene>
<dbReference type="EMBL" id="JAFIQS020000010">
    <property type="protein sequence ID" value="KAH9476960.1"/>
    <property type="molecule type" value="Genomic_DNA"/>
</dbReference>
<protein>
    <submittedName>
        <fullName evidence="1">Aspartic-type endopeptidase CTSD</fullName>
    </submittedName>
</protein>
<comment type="caution">
    <text evidence="1">The sequence shown here is derived from an EMBL/GenBank/DDBJ whole genome shotgun (WGS) entry which is preliminary data.</text>
</comment>
<evidence type="ECO:0000313" key="1">
    <source>
        <dbReference type="EMBL" id="KAH9476960.1"/>
    </source>
</evidence>
<reference evidence="1" key="1">
    <citation type="submission" date="2021-10" db="EMBL/GenBank/DDBJ databases">
        <title>Psilocybe cubensis genome.</title>
        <authorList>
            <person name="Mckernan K.J."/>
            <person name="Crawford S."/>
            <person name="Trippe A."/>
            <person name="Kane L.T."/>
            <person name="Mclaughlin S."/>
        </authorList>
    </citation>
    <scope>NUCLEOTIDE SEQUENCE</scope>
    <source>
        <strain evidence="1">MGC-MH-2018</strain>
    </source>
</reference>
<keyword evidence="2" id="KW-1185">Reference proteome</keyword>
<dbReference type="Proteomes" id="UP000664032">
    <property type="component" value="Unassembled WGS sequence"/>
</dbReference>